<dbReference type="GO" id="GO:0004386">
    <property type="term" value="F:helicase activity"/>
    <property type="evidence" value="ECO:0007669"/>
    <property type="project" value="UniProtKB-KW"/>
</dbReference>
<comment type="caution">
    <text evidence="6">The sequence shown here is derived from an EMBL/GenBank/DDBJ whole genome shotgun (WGS) entry which is preliminary data.</text>
</comment>
<keyword evidence="1" id="KW-0547">Nucleotide-binding</keyword>
<dbReference type="PROSITE" id="PS51192">
    <property type="entry name" value="HELICASE_ATP_BIND_1"/>
    <property type="match status" value="1"/>
</dbReference>
<sequence>MINLTITNQIDVPYIDERFDDFIYGELTIRNPVWLENHRMKRYNWKTPKELYFYKEVDKNGLYVPRGFLPDMIEYLDHNNIEFKIDNRTHVEKEKINFEFSGHLRPFQEIAIKSMLNQNEGTLCAPTGSGKTVMGIYMIAKRKQPTIIIVHTKELLYQWMDRLKEFLNIVNYGKIGDGCLDENKHITVALIQTLRNYPEIVNQYEFLIVDECFVAGTKIDDKPIEQIKPGDFVNSYNHKTN</sequence>
<evidence type="ECO:0000313" key="6">
    <source>
        <dbReference type="EMBL" id="KKL95508.1"/>
    </source>
</evidence>
<dbReference type="GO" id="GO:0016787">
    <property type="term" value="F:hydrolase activity"/>
    <property type="evidence" value="ECO:0007669"/>
    <property type="project" value="UniProtKB-KW"/>
</dbReference>
<evidence type="ECO:0000256" key="2">
    <source>
        <dbReference type="ARBA" id="ARBA00022801"/>
    </source>
</evidence>
<dbReference type="GO" id="GO:0003677">
    <property type="term" value="F:DNA binding"/>
    <property type="evidence" value="ECO:0007669"/>
    <property type="project" value="InterPro"/>
</dbReference>
<dbReference type="GO" id="GO:0005524">
    <property type="term" value="F:ATP binding"/>
    <property type="evidence" value="ECO:0007669"/>
    <property type="project" value="UniProtKB-KW"/>
</dbReference>
<feature type="domain" description="Helicase ATP-binding" evidence="5">
    <location>
        <begin position="112"/>
        <end position="241"/>
    </location>
</feature>
<keyword evidence="2" id="KW-0378">Hydrolase</keyword>
<keyword evidence="3" id="KW-0347">Helicase</keyword>
<keyword evidence="4" id="KW-0067">ATP-binding</keyword>
<reference evidence="6" key="1">
    <citation type="journal article" date="2015" name="Nature">
        <title>Complex archaea that bridge the gap between prokaryotes and eukaryotes.</title>
        <authorList>
            <person name="Spang A."/>
            <person name="Saw J.H."/>
            <person name="Jorgensen S.L."/>
            <person name="Zaremba-Niedzwiedzka K."/>
            <person name="Martijn J."/>
            <person name="Lind A.E."/>
            <person name="van Eijk R."/>
            <person name="Schleper C."/>
            <person name="Guy L."/>
            <person name="Ettema T.J."/>
        </authorList>
    </citation>
    <scope>NUCLEOTIDE SEQUENCE</scope>
</reference>
<evidence type="ECO:0000256" key="1">
    <source>
        <dbReference type="ARBA" id="ARBA00022741"/>
    </source>
</evidence>
<dbReference type="CDD" id="cd17926">
    <property type="entry name" value="DEXHc_RE"/>
    <property type="match status" value="1"/>
</dbReference>
<dbReference type="EMBL" id="LAZR01018660">
    <property type="protein sequence ID" value="KKL95508.1"/>
    <property type="molecule type" value="Genomic_DNA"/>
</dbReference>
<organism evidence="6">
    <name type="scientific">marine sediment metagenome</name>
    <dbReference type="NCBI Taxonomy" id="412755"/>
    <lineage>
        <taxon>unclassified sequences</taxon>
        <taxon>metagenomes</taxon>
        <taxon>ecological metagenomes</taxon>
    </lineage>
</organism>
<evidence type="ECO:0000256" key="4">
    <source>
        <dbReference type="ARBA" id="ARBA00022840"/>
    </source>
</evidence>
<accession>A0A0F9G9Y8</accession>
<dbReference type="PANTHER" id="PTHR11274:SF0">
    <property type="entry name" value="GENERAL TRANSCRIPTION AND DNA REPAIR FACTOR IIH HELICASE SUBUNIT XPB"/>
    <property type="match status" value="1"/>
</dbReference>
<name>A0A0F9G9Y8_9ZZZZ</name>
<dbReference type="InterPro" id="IPR006935">
    <property type="entry name" value="Helicase/UvrB_N"/>
</dbReference>
<dbReference type="PANTHER" id="PTHR11274">
    <property type="entry name" value="RAD25/XP-B DNA REPAIR HELICASE"/>
    <property type="match status" value="1"/>
</dbReference>
<dbReference type="SUPFAM" id="SSF52540">
    <property type="entry name" value="P-loop containing nucleoside triphosphate hydrolases"/>
    <property type="match status" value="1"/>
</dbReference>
<dbReference type="Pfam" id="PF04851">
    <property type="entry name" value="ResIII"/>
    <property type="match status" value="1"/>
</dbReference>
<dbReference type="SMART" id="SM00487">
    <property type="entry name" value="DEXDc"/>
    <property type="match status" value="1"/>
</dbReference>
<dbReference type="Gene3D" id="3.40.50.300">
    <property type="entry name" value="P-loop containing nucleotide triphosphate hydrolases"/>
    <property type="match status" value="1"/>
</dbReference>
<evidence type="ECO:0000256" key="3">
    <source>
        <dbReference type="ARBA" id="ARBA00022806"/>
    </source>
</evidence>
<dbReference type="InterPro" id="IPR050615">
    <property type="entry name" value="ATP-dep_DNA_Helicase"/>
</dbReference>
<gene>
    <name evidence="6" type="ORF">LCGC14_1853930</name>
</gene>
<dbReference type="InterPro" id="IPR027417">
    <property type="entry name" value="P-loop_NTPase"/>
</dbReference>
<proteinExistence type="predicted"/>
<feature type="non-terminal residue" evidence="6">
    <location>
        <position position="241"/>
    </location>
</feature>
<evidence type="ECO:0000259" key="5">
    <source>
        <dbReference type="PROSITE" id="PS51192"/>
    </source>
</evidence>
<protein>
    <recommendedName>
        <fullName evidence="5">Helicase ATP-binding domain-containing protein</fullName>
    </recommendedName>
</protein>
<dbReference type="InterPro" id="IPR014001">
    <property type="entry name" value="Helicase_ATP-bd"/>
</dbReference>
<dbReference type="AlphaFoldDB" id="A0A0F9G9Y8"/>